<protein>
    <submittedName>
        <fullName evidence="2">Uncharacterized protein</fullName>
    </submittedName>
</protein>
<comment type="caution">
    <text evidence="2">The sequence shown here is derived from an EMBL/GenBank/DDBJ whole genome shotgun (WGS) entry which is preliminary data.</text>
</comment>
<sequence length="170" mass="19741">MILPLPAKYDANEIFIILSTVLTFVLMFALPRRLSAVTFTIIWTFNIFLALLADVTIAVKPYELYFSVDEKTYELFDFVLNSATYPTVPYFVVNFYQRIQPRGLQLLMYVLLCAGVASALEWISVQFHVFTYTGWKLYLSFLVYIVVFAVNIWLSNFIEKRHPCKSSSRS</sequence>
<keyword evidence="1" id="KW-1133">Transmembrane helix</keyword>
<keyword evidence="1" id="KW-0812">Transmembrane</keyword>
<evidence type="ECO:0000256" key="1">
    <source>
        <dbReference type="SAM" id="Phobius"/>
    </source>
</evidence>
<evidence type="ECO:0000313" key="3">
    <source>
        <dbReference type="Proteomes" id="UP000256304"/>
    </source>
</evidence>
<reference evidence="2 3" key="1">
    <citation type="submission" date="2018-08" db="EMBL/GenBank/DDBJ databases">
        <title>Genomic Encyclopedia of Type Strains, Phase III (KMG-III): the genomes of soil and plant-associated and newly described type strains.</title>
        <authorList>
            <person name="Whitman W."/>
        </authorList>
    </citation>
    <scope>NUCLEOTIDE SEQUENCE [LARGE SCALE GENOMIC DNA]</scope>
    <source>
        <strain evidence="2 3">CGMCC 1.10966</strain>
    </source>
</reference>
<organism evidence="2 3">
    <name type="scientific">Paenibacillus taihuensis</name>
    <dbReference type="NCBI Taxonomy" id="1156355"/>
    <lineage>
        <taxon>Bacteria</taxon>
        <taxon>Bacillati</taxon>
        <taxon>Bacillota</taxon>
        <taxon>Bacilli</taxon>
        <taxon>Bacillales</taxon>
        <taxon>Paenibacillaceae</taxon>
        <taxon>Paenibacillus</taxon>
    </lineage>
</organism>
<dbReference type="EMBL" id="QTTN01000069">
    <property type="protein sequence ID" value="REE55416.1"/>
    <property type="molecule type" value="Genomic_DNA"/>
</dbReference>
<feature type="transmembrane region" description="Helical" evidence="1">
    <location>
        <begin position="14"/>
        <end position="30"/>
    </location>
</feature>
<gene>
    <name evidence="2" type="ORF">A8990_1698</name>
</gene>
<keyword evidence="3" id="KW-1185">Reference proteome</keyword>
<evidence type="ECO:0000313" key="2">
    <source>
        <dbReference type="EMBL" id="REE55416.1"/>
    </source>
</evidence>
<dbReference type="Proteomes" id="UP000256304">
    <property type="component" value="Unassembled WGS sequence"/>
</dbReference>
<dbReference type="OrthoDB" id="2381462at2"/>
<dbReference type="AlphaFoldDB" id="A0A3D9Q0F8"/>
<feature type="transmembrane region" description="Helical" evidence="1">
    <location>
        <begin position="37"/>
        <end position="58"/>
    </location>
</feature>
<keyword evidence="1" id="KW-0472">Membrane</keyword>
<proteinExistence type="predicted"/>
<accession>A0A3D9Q0F8</accession>
<feature type="transmembrane region" description="Helical" evidence="1">
    <location>
        <begin position="78"/>
        <end position="96"/>
    </location>
</feature>
<feature type="transmembrane region" description="Helical" evidence="1">
    <location>
        <begin position="137"/>
        <end position="158"/>
    </location>
</feature>
<name>A0A3D9Q0F8_9BACL</name>
<feature type="transmembrane region" description="Helical" evidence="1">
    <location>
        <begin position="103"/>
        <end position="125"/>
    </location>
</feature>